<dbReference type="GO" id="GO:0004222">
    <property type="term" value="F:metalloendopeptidase activity"/>
    <property type="evidence" value="ECO:0007669"/>
    <property type="project" value="TreeGrafter"/>
</dbReference>
<dbReference type="CDD" id="cd12797">
    <property type="entry name" value="M23_peptidase"/>
    <property type="match status" value="1"/>
</dbReference>
<dbReference type="OrthoDB" id="5489603at2"/>
<dbReference type="InterPro" id="IPR016047">
    <property type="entry name" value="M23ase_b-sheet_dom"/>
</dbReference>
<sequence length="387" mass="40569">MLPRLLASVLVFAAALLAAAPTRAAAVDTLDLAVPQIPAPVAVEGRQRLLYELHLTNFGAAPLRLQALSVLDANDGAVLASWRGDALAARGRVVGARDAALGDALQPGQRAVLFLELELPAPMPKALRHRVEFSAAAAAPGGASGAADSGQVEGAQMAPLPATSLRLAPPLRGGPWAAVYAPQWPRGHRRVFYALDGRARLPGRYAIDFVRVDTQGRTARGDADLAANALGYGEPVLAVADAVVAAARDGIGESVRVSAHPRHDFDRAPGNYVSLALGDGRYAVYEHLQPGSLKVRAGERVRRGQVIGALGFTGDSTGPHLHFHVADAAPPLAGEGVGYAFEAFGLLGHYPGASGLGERPWQARDKDVAEQRRDELPESNAVIEFAR</sequence>
<feature type="chain" id="PRO_5006594995" evidence="2">
    <location>
        <begin position="25"/>
        <end position="387"/>
    </location>
</feature>
<feature type="region of interest" description="Disordered" evidence="1">
    <location>
        <begin position="358"/>
        <end position="387"/>
    </location>
</feature>
<dbReference type="InterPro" id="IPR050570">
    <property type="entry name" value="Cell_wall_metabolism_enzyme"/>
</dbReference>
<name>A0A0S2DGG2_LYSEN</name>
<organism evidence="4 5">
    <name type="scientific">Lysobacter enzymogenes</name>
    <dbReference type="NCBI Taxonomy" id="69"/>
    <lineage>
        <taxon>Bacteria</taxon>
        <taxon>Pseudomonadati</taxon>
        <taxon>Pseudomonadota</taxon>
        <taxon>Gammaproteobacteria</taxon>
        <taxon>Lysobacterales</taxon>
        <taxon>Lysobacteraceae</taxon>
        <taxon>Lysobacter</taxon>
    </lineage>
</organism>
<dbReference type="PATRIC" id="fig|69.6.peg.2347"/>
<dbReference type="Pfam" id="PF01551">
    <property type="entry name" value="Peptidase_M23"/>
    <property type="match status" value="1"/>
</dbReference>
<evidence type="ECO:0000256" key="1">
    <source>
        <dbReference type="SAM" id="MobiDB-lite"/>
    </source>
</evidence>
<gene>
    <name evidence="4" type="ORF">GLE_2385</name>
</gene>
<keyword evidence="2" id="KW-0732">Signal</keyword>
<dbReference type="PANTHER" id="PTHR21666">
    <property type="entry name" value="PEPTIDASE-RELATED"/>
    <property type="match status" value="1"/>
</dbReference>
<proteinExistence type="predicted"/>
<evidence type="ECO:0000259" key="3">
    <source>
        <dbReference type="Pfam" id="PF01551"/>
    </source>
</evidence>
<dbReference type="SUPFAM" id="SSF51261">
    <property type="entry name" value="Duplicated hybrid motif"/>
    <property type="match status" value="1"/>
</dbReference>
<dbReference type="KEGG" id="lez:GLE_2385"/>
<feature type="domain" description="M23ase beta-sheet core" evidence="3">
    <location>
        <begin position="231"/>
        <end position="326"/>
    </location>
</feature>
<reference evidence="4 5" key="1">
    <citation type="submission" date="2015-11" db="EMBL/GenBank/DDBJ databases">
        <title>Genome sequences of Lysobacter enzymogenes strain C3 and Lysobacter antibioticus ATCC 29479.</title>
        <authorList>
            <person name="Kobayashi D.Y."/>
        </authorList>
    </citation>
    <scope>NUCLEOTIDE SEQUENCE [LARGE SCALE GENOMIC DNA]</scope>
    <source>
        <strain evidence="4 5">C3</strain>
    </source>
</reference>
<dbReference type="STRING" id="69.GLE_2385"/>
<dbReference type="EMBL" id="CP013140">
    <property type="protein sequence ID" value="ALN57734.1"/>
    <property type="molecule type" value="Genomic_DNA"/>
</dbReference>
<dbReference type="AlphaFoldDB" id="A0A0S2DGG2"/>
<feature type="compositionally biased region" description="Basic and acidic residues" evidence="1">
    <location>
        <begin position="361"/>
        <end position="376"/>
    </location>
</feature>
<evidence type="ECO:0000313" key="4">
    <source>
        <dbReference type="EMBL" id="ALN57734.1"/>
    </source>
</evidence>
<accession>A0A0S2DGG2</accession>
<feature type="signal peptide" evidence="2">
    <location>
        <begin position="1"/>
        <end position="24"/>
    </location>
</feature>
<evidence type="ECO:0000256" key="2">
    <source>
        <dbReference type="SAM" id="SignalP"/>
    </source>
</evidence>
<dbReference type="InterPro" id="IPR011055">
    <property type="entry name" value="Dup_hybrid_motif"/>
</dbReference>
<dbReference type="Proteomes" id="UP000061569">
    <property type="component" value="Chromosome"/>
</dbReference>
<protein>
    <submittedName>
        <fullName evidence="4">M23 peptidase domain protein</fullName>
    </submittedName>
</protein>
<dbReference type="PANTHER" id="PTHR21666:SF270">
    <property type="entry name" value="MUREIN HYDROLASE ACTIVATOR ENVC"/>
    <property type="match status" value="1"/>
</dbReference>
<dbReference type="Gene3D" id="2.70.70.10">
    <property type="entry name" value="Glucose Permease (Domain IIA)"/>
    <property type="match status" value="1"/>
</dbReference>
<evidence type="ECO:0000313" key="5">
    <source>
        <dbReference type="Proteomes" id="UP000061569"/>
    </source>
</evidence>